<dbReference type="EMBL" id="JAUEPN010000010">
    <property type="protein sequence ID" value="KAK3291098.1"/>
    <property type="molecule type" value="Genomic_DNA"/>
</dbReference>
<evidence type="ECO:0000256" key="2">
    <source>
        <dbReference type="ARBA" id="ARBA00005975"/>
    </source>
</evidence>
<evidence type="ECO:0000256" key="3">
    <source>
        <dbReference type="ARBA" id="ARBA00022723"/>
    </source>
</evidence>
<keyword evidence="5 7" id="KW-0472">Membrane</keyword>
<comment type="subcellular location">
    <subcellularLocation>
        <location evidence="1">Membrane</location>
        <topology evidence="1">Peripheral membrane protein</topology>
    </subcellularLocation>
</comment>
<keyword evidence="4" id="KW-0862">Zinc</keyword>
<gene>
    <name evidence="9" type="ORF">B0H64DRAFT_409825</name>
</gene>
<evidence type="ECO:0000313" key="9">
    <source>
        <dbReference type="EMBL" id="KAK3291098.1"/>
    </source>
</evidence>
<dbReference type="RefSeq" id="XP_062654612.1">
    <property type="nucleotide sequence ID" value="XM_062804746.1"/>
</dbReference>
<dbReference type="InterPro" id="IPR037519">
    <property type="entry name" value="LITAF_fam"/>
</dbReference>
<dbReference type="AlphaFoldDB" id="A0AAE0H6X4"/>
<keyword evidence="7" id="KW-0812">Transmembrane</keyword>
<evidence type="ECO:0000256" key="7">
    <source>
        <dbReference type="SAM" id="Phobius"/>
    </source>
</evidence>
<feature type="region of interest" description="Disordered" evidence="6">
    <location>
        <begin position="1"/>
        <end position="66"/>
    </location>
</feature>
<reference evidence="9" key="2">
    <citation type="submission" date="2023-06" db="EMBL/GenBank/DDBJ databases">
        <authorList>
            <consortium name="Lawrence Berkeley National Laboratory"/>
            <person name="Haridas S."/>
            <person name="Hensen N."/>
            <person name="Bonometti L."/>
            <person name="Westerberg I."/>
            <person name="Brannstrom I.O."/>
            <person name="Guillou S."/>
            <person name="Cros-Aarteil S."/>
            <person name="Calhoun S."/>
            <person name="Kuo A."/>
            <person name="Mondo S."/>
            <person name="Pangilinan J."/>
            <person name="Riley R."/>
            <person name="Labutti K."/>
            <person name="Andreopoulos B."/>
            <person name="Lipzen A."/>
            <person name="Chen C."/>
            <person name="Yanf M."/>
            <person name="Daum C."/>
            <person name="Ng V."/>
            <person name="Clum A."/>
            <person name="Steindorff A."/>
            <person name="Ohm R."/>
            <person name="Martin F."/>
            <person name="Silar P."/>
            <person name="Natvig D."/>
            <person name="Lalanne C."/>
            <person name="Gautier V."/>
            <person name="Ament-Velasquez S.L."/>
            <person name="Kruys A."/>
            <person name="Hutchinson M.I."/>
            <person name="Powell A.J."/>
            <person name="Barry K."/>
            <person name="Miller A.N."/>
            <person name="Grigoriev I.V."/>
            <person name="Debuchy R."/>
            <person name="Gladieux P."/>
            <person name="Thoren M.H."/>
            <person name="Johannesson H."/>
        </authorList>
    </citation>
    <scope>NUCLEOTIDE SEQUENCE</scope>
    <source>
        <strain evidence="9">CBS 168.71</strain>
    </source>
</reference>
<dbReference type="GO" id="GO:0008270">
    <property type="term" value="F:zinc ion binding"/>
    <property type="evidence" value="ECO:0007669"/>
    <property type="project" value="TreeGrafter"/>
</dbReference>
<evidence type="ECO:0000256" key="1">
    <source>
        <dbReference type="ARBA" id="ARBA00004170"/>
    </source>
</evidence>
<accession>A0AAE0H6X4</accession>
<dbReference type="GO" id="GO:0016020">
    <property type="term" value="C:membrane"/>
    <property type="evidence" value="ECO:0007669"/>
    <property type="project" value="UniProtKB-SubCell"/>
</dbReference>
<keyword evidence="10" id="KW-1185">Reference proteome</keyword>
<name>A0AAE0H6X4_9PEZI</name>
<dbReference type="PANTHER" id="PTHR23292">
    <property type="entry name" value="LIPOPOLYSACCHARIDE-INDUCED TUMOR NECROSIS FACTOR-ALPHA FACTOR"/>
    <property type="match status" value="1"/>
</dbReference>
<keyword evidence="7" id="KW-1133">Transmembrane helix</keyword>
<dbReference type="SUPFAM" id="SSF48695">
    <property type="entry name" value="Multiheme cytochromes"/>
    <property type="match status" value="1"/>
</dbReference>
<dbReference type="PROSITE" id="PS51837">
    <property type="entry name" value="LITAF"/>
    <property type="match status" value="1"/>
</dbReference>
<dbReference type="InterPro" id="IPR036280">
    <property type="entry name" value="Multihaem_cyt_sf"/>
</dbReference>
<dbReference type="SMART" id="SM00714">
    <property type="entry name" value="LITAF"/>
    <property type="match status" value="1"/>
</dbReference>
<organism evidence="9 10">
    <name type="scientific">Chaetomium fimeti</name>
    <dbReference type="NCBI Taxonomy" id="1854472"/>
    <lineage>
        <taxon>Eukaryota</taxon>
        <taxon>Fungi</taxon>
        <taxon>Dikarya</taxon>
        <taxon>Ascomycota</taxon>
        <taxon>Pezizomycotina</taxon>
        <taxon>Sordariomycetes</taxon>
        <taxon>Sordariomycetidae</taxon>
        <taxon>Sordariales</taxon>
        <taxon>Chaetomiaceae</taxon>
        <taxon>Chaetomium</taxon>
    </lineage>
</organism>
<dbReference type="Proteomes" id="UP001278766">
    <property type="component" value="Unassembled WGS sequence"/>
</dbReference>
<keyword evidence="3" id="KW-0479">Metal-binding</keyword>
<proteinExistence type="inferred from homology"/>
<comment type="caution">
    <text evidence="9">The sequence shown here is derived from an EMBL/GenBank/DDBJ whole genome shotgun (WGS) entry which is preliminary data.</text>
</comment>
<evidence type="ECO:0000256" key="4">
    <source>
        <dbReference type="ARBA" id="ARBA00022833"/>
    </source>
</evidence>
<dbReference type="GeneID" id="87841694"/>
<evidence type="ECO:0000256" key="5">
    <source>
        <dbReference type="ARBA" id="ARBA00023136"/>
    </source>
</evidence>
<dbReference type="PANTHER" id="PTHR23292:SF6">
    <property type="entry name" value="FI16602P1-RELATED"/>
    <property type="match status" value="1"/>
</dbReference>
<comment type="similarity">
    <text evidence="2">Belongs to the CDIP1/LITAF family.</text>
</comment>
<feature type="domain" description="LITAF" evidence="8">
    <location>
        <begin position="68"/>
        <end position="150"/>
    </location>
</feature>
<protein>
    <recommendedName>
        <fullName evidence="8">LITAF domain-containing protein</fullName>
    </recommendedName>
</protein>
<feature type="transmembrane region" description="Helical" evidence="7">
    <location>
        <begin position="108"/>
        <end position="131"/>
    </location>
</feature>
<dbReference type="Pfam" id="PF10601">
    <property type="entry name" value="zf-LITAF-like"/>
    <property type="match status" value="1"/>
</dbReference>
<evidence type="ECO:0000313" key="10">
    <source>
        <dbReference type="Proteomes" id="UP001278766"/>
    </source>
</evidence>
<sequence length="180" mass="19221">MEKGETQPQAAPAPQDIEAAPPAYAPRTAGEPEDVNQAPSQQPAPVKQMPTDLNAQQPQSTAPMTSQQPVLGVIPLNQLGEQPQWIDCPFCHQRTMTRVNKEGTSMQIVAGVLCCLLCVCLACVPCMAGWFEETNYFCSQCHNKVAMRPENGPIVVYAPVAAVPSKHAPGPAVPSKHAPA</sequence>
<dbReference type="InterPro" id="IPR006629">
    <property type="entry name" value="LITAF"/>
</dbReference>
<reference evidence="9" key="1">
    <citation type="journal article" date="2023" name="Mol. Phylogenet. Evol.">
        <title>Genome-scale phylogeny and comparative genomics of the fungal order Sordariales.</title>
        <authorList>
            <person name="Hensen N."/>
            <person name="Bonometti L."/>
            <person name="Westerberg I."/>
            <person name="Brannstrom I.O."/>
            <person name="Guillou S."/>
            <person name="Cros-Aarteil S."/>
            <person name="Calhoun S."/>
            <person name="Haridas S."/>
            <person name="Kuo A."/>
            <person name="Mondo S."/>
            <person name="Pangilinan J."/>
            <person name="Riley R."/>
            <person name="LaButti K."/>
            <person name="Andreopoulos B."/>
            <person name="Lipzen A."/>
            <person name="Chen C."/>
            <person name="Yan M."/>
            <person name="Daum C."/>
            <person name="Ng V."/>
            <person name="Clum A."/>
            <person name="Steindorff A."/>
            <person name="Ohm R.A."/>
            <person name="Martin F."/>
            <person name="Silar P."/>
            <person name="Natvig D.O."/>
            <person name="Lalanne C."/>
            <person name="Gautier V."/>
            <person name="Ament-Velasquez S.L."/>
            <person name="Kruys A."/>
            <person name="Hutchinson M.I."/>
            <person name="Powell A.J."/>
            <person name="Barry K."/>
            <person name="Miller A.N."/>
            <person name="Grigoriev I.V."/>
            <person name="Debuchy R."/>
            <person name="Gladieux P."/>
            <person name="Hiltunen Thoren M."/>
            <person name="Johannesson H."/>
        </authorList>
    </citation>
    <scope>NUCLEOTIDE SEQUENCE</scope>
    <source>
        <strain evidence="9">CBS 168.71</strain>
    </source>
</reference>
<feature type="compositionally biased region" description="Polar residues" evidence="6">
    <location>
        <begin position="51"/>
        <end position="66"/>
    </location>
</feature>
<evidence type="ECO:0000256" key="6">
    <source>
        <dbReference type="SAM" id="MobiDB-lite"/>
    </source>
</evidence>
<evidence type="ECO:0000259" key="8">
    <source>
        <dbReference type="PROSITE" id="PS51837"/>
    </source>
</evidence>